<dbReference type="Pfam" id="PF11716">
    <property type="entry name" value="MDMPI_N"/>
    <property type="match status" value="1"/>
</dbReference>
<protein>
    <submittedName>
        <fullName evidence="2">Maleylpyruvate isomerase family mycothiol-dependent enzyme</fullName>
    </submittedName>
</protein>
<evidence type="ECO:0000259" key="1">
    <source>
        <dbReference type="Pfam" id="PF11716"/>
    </source>
</evidence>
<dbReference type="GO" id="GO:0016853">
    <property type="term" value="F:isomerase activity"/>
    <property type="evidence" value="ECO:0007669"/>
    <property type="project" value="UniProtKB-KW"/>
</dbReference>
<keyword evidence="2" id="KW-0413">Isomerase</keyword>
<dbReference type="InterPro" id="IPR024344">
    <property type="entry name" value="MDMPI_metal-binding"/>
</dbReference>
<accession>A0ABU9WYK7</accession>
<dbReference type="InterPro" id="IPR017517">
    <property type="entry name" value="Maleyloyr_isom"/>
</dbReference>
<keyword evidence="3" id="KW-1185">Reference proteome</keyword>
<dbReference type="RefSeq" id="WP_345884198.1">
    <property type="nucleotide sequence ID" value="NZ_JBDFRB010000004.1"/>
</dbReference>
<comment type="caution">
    <text evidence="2">The sequence shown here is derived from an EMBL/GenBank/DDBJ whole genome shotgun (WGS) entry which is preliminary data.</text>
</comment>
<organism evidence="2 3">
    <name type="scientific">Sinomonas halotolerans</name>
    <dbReference type="NCBI Taxonomy" id="1644133"/>
    <lineage>
        <taxon>Bacteria</taxon>
        <taxon>Bacillati</taxon>
        <taxon>Actinomycetota</taxon>
        <taxon>Actinomycetes</taxon>
        <taxon>Micrococcales</taxon>
        <taxon>Micrococcaceae</taxon>
        <taxon>Sinomonas</taxon>
    </lineage>
</organism>
<dbReference type="Gene3D" id="1.20.120.450">
    <property type="entry name" value="dinb family like domain"/>
    <property type="match status" value="1"/>
</dbReference>
<dbReference type="NCBIfam" id="TIGR03083">
    <property type="entry name" value="maleylpyruvate isomerase family mycothiol-dependent enzyme"/>
    <property type="match status" value="1"/>
</dbReference>
<dbReference type="InterPro" id="IPR034660">
    <property type="entry name" value="DinB/YfiT-like"/>
</dbReference>
<sequence>MSRPWSEAGIPASEVISLDEAELGALLALLRSLDGPEWELPTDCTLWTVRDICAHAVGLTDLILHPARWAGDLLASRREYPTMSRLDALNQLHVDRRARRSGPDLVADFGALVPARLALRRRVPAWARWLPLPGGFSLPPGTLLGYLLDVILIRDLWMHRVDISTATGRPLALDGHDRAIVHRVMADLAVVWDGPPGVVRLAGPAGGAWTVGGTDARSADPRGTVECDAVEYMRCLAGRNDQPGLHLTGDPAVGGAALRARVPF</sequence>
<name>A0ABU9WYK7_9MICC</name>
<dbReference type="EMBL" id="JBDFRB010000004">
    <property type="protein sequence ID" value="MEN2744277.1"/>
    <property type="molecule type" value="Genomic_DNA"/>
</dbReference>
<feature type="domain" description="Mycothiol-dependent maleylpyruvate isomerase metal-binding" evidence="1">
    <location>
        <begin position="21"/>
        <end position="163"/>
    </location>
</feature>
<dbReference type="Proteomes" id="UP001422074">
    <property type="component" value="Unassembled WGS sequence"/>
</dbReference>
<reference evidence="2 3" key="1">
    <citation type="submission" date="2024-05" db="EMBL/GenBank/DDBJ databases">
        <title>Sinomonas sp. nov., isolated from a waste landfill.</title>
        <authorList>
            <person name="Zhao Y."/>
        </authorList>
    </citation>
    <scope>NUCLEOTIDE SEQUENCE [LARGE SCALE GENOMIC DNA]</scope>
    <source>
        <strain evidence="2 3">CCTCC AB2014300</strain>
    </source>
</reference>
<evidence type="ECO:0000313" key="2">
    <source>
        <dbReference type="EMBL" id="MEN2744277.1"/>
    </source>
</evidence>
<gene>
    <name evidence="2" type="ORF">ABCQ75_06950</name>
</gene>
<evidence type="ECO:0000313" key="3">
    <source>
        <dbReference type="Proteomes" id="UP001422074"/>
    </source>
</evidence>
<dbReference type="SUPFAM" id="SSF109854">
    <property type="entry name" value="DinB/YfiT-like putative metalloenzymes"/>
    <property type="match status" value="1"/>
</dbReference>
<proteinExistence type="predicted"/>